<evidence type="ECO:0000256" key="1">
    <source>
        <dbReference type="SAM" id="MobiDB-lite"/>
    </source>
</evidence>
<dbReference type="Proteomes" id="UP000299102">
    <property type="component" value="Unassembled WGS sequence"/>
</dbReference>
<evidence type="ECO:0000313" key="3">
    <source>
        <dbReference type="Proteomes" id="UP000299102"/>
    </source>
</evidence>
<protein>
    <submittedName>
        <fullName evidence="2">Uncharacterized protein</fullName>
    </submittedName>
</protein>
<proteinExistence type="predicted"/>
<dbReference type="EMBL" id="BGZK01000585">
    <property type="protein sequence ID" value="GBP51641.1"/>
    <property type="molecule type" value="Genomic_DNA"/>
</dbReference>
<reference evidence="2 3" key="1">
    <citation type="journal article" date="2019" name="Commun. Biol.">
        <title>The bagworm genome reveals a unique fibroin gene that provides high tensile strength.</title>
        <authorList>
            <person name="Kono N."/>
            <person name="Nakamura H."/>
            <person name="Ohtoshi R."/>
            <person name="Tomita M."/>
            <person name="Numata K."/>
            <person name="Arakawa K."/>
        </authorList>
    </citation>
    <scope>NUCLEOTIDE SEQUENCE [LARGE SCALE GENOMIC DNA]</scope>
</reference>
<name>A0A4C1WK64_EUMVA</name>
<keyword evidence="3" id="KW-1185">Reference proteome</keyword>
<comment type="caution">
    <text evidence="2">The sequence shown here is derived from an EMBL/GenBank/DDBJ whole genome shotgun (WGS) entry which is preliminary data.</text>
</comment>
<sequence length="169" mass="18831">MVFTHPIFLNELSKDTSRYTISAEPTRNATLVVFGRPPPSGQRDKQNPCSVKSHSRTSDAIYISYRRATRDAQTLSYAPLSAKQPAAEAKLKTRRGAQSRAETETKIENVTTVKLEYRTGTKINSVTEIVIRSSTTIGMRNRPTLGLTAVCIDEDDTFCIYADRKPAFV</sequence>
<feature type="region of interest" description="Disordered" evidence="1">
    <location>
        <begin position="36"/>
        <end position="55"/>
    </location>
</feature>
<dbReference type="AlphaFoldDB" id="A0A4C1WK64"/>
<evidence type="ECO:0000313" key="2">
    <source>
        <dbReference type="EMBL" id="GBP51641.1"/>
    </source>
</evidence>
<gene>
    <name evidence="2" type="ORF">EVAR_96237_1</name>
</gene>
<organism evidence="2 3">
    <name type="scientific">Eumeta variegata</name>
    <name type="common">Bagworm moth</name>
    <name type="synonym">Eumeta japonica</name>
    <dbReference type="NCBI Taxonomy" id="151549"/>
    <lineage>
        <taxon>Eukaryota</taxon>
        <taxon>Metazoa</taxon>
        <taxon>Ecdysozoa</taxon>
        <taxon>Arthropoda</taxon>
        <taxon>Hexapoda</taxon>
        <taxon>Insecta</taxon>
        <taxon>Pterygota</taxon>
        <taxon>Neoptera</taxon>
        <taxon>Endopterygota</taxon>
        <taxon>Lepidoptera</taxon>
        <taxon>Glossata</taxon>
        <taxon>Ditrysia</taxon>
        <taxon>Tineoidea</taxon>
        <taxon>Psychidae</taxon>
        <taxon>Oiketicinae</taxon>
        <taxon>Eumeta</taxon>
    </lineage>
</organism>
<accession>A0A4C1WK64</accession>